<proteinExistence type="predicted"/>
<dbReference type="GO" id="GO:0043709">
    <property type="term" value="P:cell adhesion involved in single-species biofilm formation"/>
    <property type="evidence" value="ECO:0007669"/>
    <property type="project" value="TreeGrafter"/>
</dbReference>
<reference evidence="3 4" key="1">
    <citation type="journal article" date="2012" name="J. Bacteriol.">
        <title>Complete Genome Sequence of the Thermophilic, Piezophilic, Heterotrophic Bacterium Marinitoga piezophila KA3.</title>
        <authorList>
            <person name="Lucas S."/>
            <person name="Han J."/>
            <person name="Lapidus A."/>
            <person name="Cheng J.F."/>
            <person name="Goodwin L.A."/>
            <person name="Pitluck S."/>
            <person name="Peters L."/>
            <person name="Mikhailova N."/>
            <person name="Teshima H."/>
            <person name="Detter J.C."/>
            <person name="Han C."/>
            <person name="Tapia R."/>
            <person name="Land M."/>
            <person name="Hauser L."/>
            <person name="Kyrpides N.C."/>
            <person name="Ivanova N."/>
            <person name="Pagani I."/>
            <person name="Vannier P."/>
            <person name="Oger P."/>
            <person name="Bartlett D.H."/>
            <person name="Noll K.M."/>
            <person name="Woyke T."/>
            <person name="Jebbar M."/>
        </authorList>
    </citation>
    <scope>NUCLEOTIDE SEQUENCE [LARGE SCALE GENOMIC DNA]</scope>
    <source>
        <strain evidence="4">DSM 14283 / JCM 11233 / KA3</strain>
    </source>
</reference>
<evidence type="ECO:0000313" key="3">
    <source>
        <dbReference type="EMBL" id="AEX86371.1"/>
    </source>
</evidence>
<dbReference type="AlphaFoldDB" id="H2J701"/>
<dbReference type="GO" id="GO:0052621">
    <property type="term" value="F:diguanylate cyclase activity"/>
    <property type="evidence" value="ECO:0007669"/>
    <property type="project" value="TreeGrafter"/>
</dbReference>
<feature type="domain" description="GGDEF" evidence="2">
    <location>
        <begin position="146"/>
        <end position="273"/>
    </location>
</feature>
<dbReference type="EMBL" id="CP003257">
    <property type="protein sequence ID" value="AEX86371.1"/>
    <property type="molecule type" value="Genomic_DNA"/>
</dbReference>
<dbReference type="PROSITE" id="PS50887">
    <property type="entry name" value="GGDEF"/>
    <property type="match status" value="1"/>
</dbReference>
<dbReference type="eggNOG" id="COG2199">
    <property type="taxonomic scope" value="Bacteria"/>
</dbReference>
<organism evidence="3 4">
    <name type="scientific">Marinitoga piezophila (strain DSM 14283 / JCM 11233 / KA3)</name>
    <dbReference type="NCBI Taxonomy" id="443254"/>
    <lineage>
        <taxon>Bacteria</taxon>
        <taxon>Thermotogati</taxon>
        <taxon>Thermotogota</taxon>
        <taxon>Thermotogae</taxon>
        <taxon>Petrotogales</taxon>
        <taxon>Petrotogaceae</taxon>
        <taxon>Marinitoga</taxon>
    </lineage>
</organism>
<dbReference type="PANTHER" id="PTHR45138">
    <property type="entry name" value="REGULATORY COMPONENTS OF SENSORY TRANSDUCTION SYSTEM"/>
    <property type="match status" value="1"/>
</dbReference>
<keyword evidence="4" id="KW-1185">Reference proteome</keyword>
<keyword evidence="1" id="KW-0472">Membrane</keyword>
<reference evidence="4" key="2">
    <citation type="submission" date="2012-01" db="EMBL/GenBank/DDBJ databases">
        <title>Complete sequence of chromosome of Marinitoga piezophila KA3.</title>
        <authorList>
            <person name="Lucas S."/>
            <person name="Han J."/>
            <person name="Lapidus A."/>
            <person name="Cheng J.-F."/>
            <person name="Goodwin L."/>
            <person name="Pitluck S."/>
            <person name="Peters L."/>
            <person name="Mikhailova N."/>
            <person name="Teshima H."/>
            <person name="Detter J.C."/>
            <person name="Han C."/>
            <person name="Tapia R."/>
            <person name="Land M."/>
            <person name="Hauser L."/>
            <person name="Kyrpides N."/>
            <person name="Ivanova N."/>
            <person name="Pagani I."/>
            <person name="Jebbar M."/>
            <person name="Vannier P."/>
            <person name="Oger P."/>
            <person name="Cario A."/>
            <person name="Bartlett D."/>
            <person name="Noll K.M."/>
            <person name="Woyke T."/>
        </authorList>
    </citation>
    <scope>NUCLEOTIDE SEQUENCE [LARGE SCALE GENOMIC DNA]</scope>
    <source>
        <strain evidence="4">DSM 14283 / JCM 11233 / KA3</strain>
    </source>
</reference>
<feature type="transmembrane region" description="Helical" evidence="1">
    <location>
        <begin position="80"/>
        <end position="104"/>
    </location>
</feature>
<dbReference type="NCBIfam" id="TIGR00254">
    <property type="entry name" value="GGDEF"/>
    <property type="match status" value="1"/>
</dbReference>
<dbReference type="InterPro" id="IPR000160">
    <property type="entry name" value="GGDEF_dom"/>
</dbReference>
<dbReference type="KEGG" id="mpz:Marpi_1995"/>
<dbReference type="STRING" id="443254.Marpi_1995"/>
<accession>H2J701</accession>
<keyword evidence="1" id="KW-1133">Transmembrane helix</keyword>
<dbReference type="InterPro" id="IPR043128">
    <property type="entry name" value="Rev_trsase/Diguanyl_cyclase"/>
</dbReference>
<sequence length="273" mass="31741">MKLKKRRNVRTASVVYYRDFRTHFVIFILILFGILSIVRNILLNDYTAAMNIGMKFFALLVARFGLYITSPMTDFSIYTFSILNLFNINTLYLGDISFFMAFAFTLHDMLRARRYIFTDSLTGLLNRRYFVEIVPKVVKLKEYIGKDFGIIVIDVNNFKPVNDKFGHKTGDYVLKKIGEIIASSVRKSDLPIRYGGDEFLIIVSSDKEEVLDEIIERINKKIKDTLKASFNVSVAAGKYIKTKDDNITLEEMFETADKNMYIDKRRSKREDAR</sequence>
<keyword evidence="1" id="KW-0812">Transmembrane</keyword>
<gene>
    <name evidence="3" type="ordered locus">Marpi_1995</name>
</gene>
<dbReference type="Gene3D" id="3.30.70.270">
    <property type="match status" value="1"/>
</dbReference>
<dbReference type="PANTHER" id="PTHR45138:SF6">
    <property type="entry name" value="DIGUANYLATE CYCLASE DGCN"/>
    <property type="match status" value="1"/>
</dbReference>
<protein>
    <submittedName>
        <fullName evidence="3">Diguanylate cyclase (GGDEF) domain-containing protein</fullName>
    </submittedName>
</protein>
<dbReference type="Proteomes" id="UP000007161">
    <property type="component" value="Chromosome"/>
</dbReference>
<dbReference type="CDD" id="cd01949">
    <property type="entry name" value="GGDEF"/>
    <property type="match status" value="1"/>
</dbReference>
<dbReference type="GO" id="GO:0005886">
    <property type="term" value="C:plasma membrane"/>
    <property type="evidence" value="ECO:0007669"/>
    <property type="project" value="TreeGrafter"/>
</dbReference>
<dbReference type="GO" id="GO:1902201">
    <property type="term" value="P:negative regulation of bacterial-type flagellum-dependent cell motility"/>
    <property type="evidence" value="ECO:0007669"/>
    <property type="project" value="TreeGrafter"/>
</dbReference>
<dbReference type="SUPFAM" id="SSF55073">
    <property type="entry name" value="Nucleotide cyclase"/>
    <property type="match status" value="1"/>
</dbReference>
<evidence type="ECO:0000259" key="2">
    <source>
        <dbReference type="PROSITE" id="PS50887"/>
    </source>
</evidence>
<evidence type="ECO:0000313" key="4">
    <source>
        <dbReference type="Proteomes" id="UP000007161"/>
    </source>
</evidence>
<name>H2J701_MARPK</name>
<evidence type="ECO:0000256" key="1">
    <source>
        <dbReference type="SAM" id="Phobius"/>
    </source>
</evidence>
<dbReference type="HOGENOM" id="CLU_000445_11_16_0"/>
<feature type="transmembrane region" description="Helical" evidence="1">
    <location>
        <begin position="48"/>
        <end position="68"/>
    </location>
</feature>
<dbReference type="InterPro" id="IPR029787">
    <property type="entry name" value="Nucleotide_cyclase"/>
</dbReference>
<dbReference type="SMART" id="SM00267">
    <property type="entry name" value="GGDEF"/>
    <property type="match status" value="1"/>
</dbReference>
<dbReference type="Pfam" id="PF00990">
    <property type="entry name" value="GGDEF"/>
    <property type="match status" value="1"/>
</dbReference>
<feature type="transmembrane region" description="Helical" evidence="1">
    <location>
        <begin position="20"/>
        <end position="42"/>
    </location>
</feature>
<dbReference type="InterPro" id="IPR050469">
    <property type="entry name" value="Diguanylate_Cyclase"/>
</dbReference>